<comment type="caution">
    <text evidence="1">The sequence shown here is derived from an EMBL/GenBank/DDBJ whole genome shotgun (WGS) entry which is preliminary data.</text>
</comment>
<evidence type="ECO:0000313" key="1">
    <source>
        <dbReference type="EMBL" id="MFF3665466.1"/>
    </source>
</evidence>
<dbReference type="EMBL" id="JBIASD010000004">
    <property type="protein sequence ID" value="MFF3665466.1"/>
    <property type="molecule type" value="Genomic_DNA"/>
</dbReference>
<proteinExistence type="predicted"/>
<organism evidence="1 2">
    <name type="scientific">Microtetraspora malaysiensis</name>
    <dbReference type="NCBI Taxonomy" id="161358"/>
    <lineage>
        <taxon>Bacteria</taxon>
        <taxon>Bacillati</taxon>
        <taxon>Actinomycetota</taxon>
        <taxon>Actinomycetes</taxon>
        <taxon>Streptosporangiales</taxon>
        <taxon>Streptosporangiaceae</taxon>
        <taxon>Microtetraspora</taxon>
    </lineage>
</organism>
<keyword evidence="2" id="KW-1185">Reference proteome</keyword>
<name>A0ABW6SKQ8_9ACTN</name>
<evidence type="ECO:0000313" key="2">
    <source>
        <dbReference type="Proteomes" id="UP001602013"/>
    </source>
</evidence>
<protein>
    <submittedName>
        <fullName evidence="1">Uncharacterized protein</fullName>
    </submittedName>
</protein>
<sequence length="74" mass="7913">MAGTSGVYTPSAGPTLVERCGCDDPTGTGTPIVEYVEMWAIDTTGVQLPRLLGTYEDGDFMRPYTTVNPLPECP</sequence>
<reference evidence="1 2" key="1">
    <citation type="submission" date="2024-10" db="EMBL/GenBank/DDBJ databases">
        <title>The Natural Products Discovery Center: Release of the First 8490 Sequenced Strains for Exploring Actinobacteria Biosynthetic Diversity.</title>
        <authorList>
            <person name="Kalkreuter E."/>
            <person name="Kautsar S.A."/>
            <person name="Yang D."/>
            <person name="Bader C.D."/>
            <person name="Teijaro C.N."/>
            <person name="Fluegel L."/>
            <person name="Davis C.M."/>
            <person name="Simpson J.R."/>
            <person name="Lauterbach L."/>
            <person name="Steele A.D."/>
            <person name="Gui C."/>
            <person name="Meng S."/>
            <person name="Li G."/>
            <person name="Viehrig K."/>
            <person name="Ye F."/>
            <person name="Su P."/>
            <person name="Kiefer A.F."/>
            <person name="Nichols A."/>
            <person name="Cepeda A.J."/>
            <person name="Yan W."/>
            <person name="Fan B."/>
            <person name="Jiang Y."/>
            <person name="Adhikari A."/>
            <person name="Zheng C.-J."/>
            <person name="Schuster L."/>
            <person name="Cowan T.M."/>
            <person name="Smanski M.J."/>
            <person name="Chevrette M.G."/>
            <person name="De Carvalho L.P.S."/>
            <person name="Shen B."/>
        </authorList>
    </citation>
    <scope>NUCLEOTIDE SEQUENCE [LARGE SCALE GENOMIC DNA]</scope>
    <source>
        <strain evidence="1 2">NPDC002173</strain>
    </source>
</reference>
<dbReference type="RefSeq" id="WP_387409462.1">
    <property type="nucleotide sequence ID" value="NZ_JBIASD010000004.1"/>
</dbReference>
<gene>
    <name evidence="1" type="ORF">ACFYXI_07710</name>
</gene>
<accession>A0ABW6SKQ8</accession>
<dbReference type="Proteomes" id="UP001602013">
    <property type="component" value="Unassembled WGS sequence"/>
</dbReference>